<organism evidence="1 2">
    <name type="scientific">Phytophthora cactorum</name>
    <dbReference type="NCBI Taxonomy" id="29920"/>
    <lineage>
        <taxon>Eukaryota</taxon>
        <taxon>Sar</taxon>
        <taxon>Stramenopiles</taxon>
        <taxon>Oomycota</taxon>
        <taxon>Peronosporomycetes</taxon>
        <taxon>Peronosporales</taxon>
        <taxon>Peronosporaceae</taxon>
        <taxon>Phytophthora</taxon>
    </lineage>
</organism>
<gene>
    <name evidence="1" type="ORF">PC110_g13400</name>
</gene>
<dbReference type="AlphaFoldDB" id="A0A329S144"/>
<dbReference type="VEuPathDB" id="FungiDB:PC110_g13400"/>
<dbReference type="EMBL" id="MJFZ01000382">
    <property type="protein sequence ID" value="RAW30240.1"/>
    <property type="molecule type" value="Genomic_DNA"/>
</dbReference>
<keyword evidence="2" id="KW-1185">Reference proteome</keyword>
<comment type="caution">
    <text evidence="1">The sequence shown here is derived from an EMBL/GenBank/DDBJ whole genome shotgun (WGS) entry which is preliminary data.</text>
</comment>
<proteinExistence type="predicted"/>
<accession>A0A329S144</accession>
<dbReference type="Proteomes" id="UP000251314">
    <property type="component" value="Unassembled WGS sequence"/>
</dbReference>
<protein>
    <submittedName>
        <fullName evidence="1">Uncharacterized protein</fullName>
    </submittedName>
</protein>
<reference evidence="1 2" key="1">
    <citation type="submission" date="2018-01" db="EMBL/GenBank/DDBJ databases">
        <title>Draft genome of the strawberry crown rot pathogen Phytophthora cactorum.</title>
        <authorList>
            <person name="Armitage A.D."/>
            <person name="Lysoe E."/>
            <person name="Nellist C.F."/>
            <person name="Harrison R.J."/>
            <person name="Brurberg M.B."/>
        </authorList>
    </citation>
    <scope>NUCLEOTIDE SEQUENCE [LARGE SCALE GENOMIC DNA]</scope>
    <source>
        <strain evidence="1 2">10300</strain>
    </source>
</reference>
<sequence>MTASTGLTAGELELTSLGLDQEIFIALQRIQAESEDFSNPTAVPVALAKG</sequence>
<dbReference type="OrthoDB" id="128594at2759"/>
<name>A0A329S144_9STRA</name>
<evidence type="ECO:0000313" key="2">
    <source>
        <dbReference type="Proteomes" id="UP000251314"/>
    </source>
</evidence>
<evidence type="ECO:0000313" key="1">
    <source>
        <dbReference type="EMBL" id="RAW30240.1"/>
    </source>
</evidence>